<dbReference type="EMBL" id="MLCB01000082">
    <property type="protein sequence ID" value="OJI94828.1"/>
    <property type="molecule type" value="Genomic_DNA"/>
</dbReference>
<sequence>MKFVFLIVLLLTFLTVYVTSRTLNVSIVARVEVNTPTGIKTGSSLMRLTYKRPSFPGFFPSYLNNVRRGLQGEAIAVEVSPGRYLFALLGEGGYYTEPDAWLGAVFYPPVISVNRDAGYKRWIGELKRTKTAFPVPERAYPPFVVFSDMNDFTSIQVLEPDDIAAFFGSGTSIKSLTIETTSGAPVFGKVEKLLPWLTTEVVTRLCPPTYQTTGPHCGSISHGDFLMRDF</sequence>
<comment type="caution">
    <text evidence="1">The sequence shown here is derived from an EMBL/GenBank/DDBJ whole genome shotgun (WGS) entry which is preliminary data.</text>
</comment>
<evidence type="ECO:0000313" key="2">
    <source>
        <dbReference type="Proteomes" id="UP000184514"/>
    </source>
</evidence>
<gene>
    <name evidence="1" type="ORF">PFRI_09390</name>
</gene>
<dbReference type="AlphaFoldDB" id="A0A1L9NZY0"/>
<name>A0A1L9NZY0_9RHOB</name>
<accession>A0A1L9NZY0</accession>
<organism evidence="1 2">
    <name type="scientific">Planktotalea frisia</name>
    <dbReference type="NCBI Taxonomy" id="696762"/>
    <lineage>
        <taxon>Bacteria</taxon>
        <taxon>Pseudomonadati</taxon>
        <taxon>Pseudomonadota</taxon>
        <taxon>Alphaproteobacteria</taxon>
        <taxon>Rhodobacterales</taxon>
        <taxon>Paracoccaceae</taxon>
        <taxon>Planktotalea</taxon>
    </lineage>
</organism>
<proteinExistence type="predicted"/>
<evidence type="ECO:0000313" key="1">
    <source>
        <dbReference type="EMBL" id="OJI94828.1"/>
    </source>
</evidence>
<dbReference type="Proteomes" id="UP000184514">
    <property type="component" value="Unassembled WGS sequence"/>
</dbReference>
<reference evidence="1 2" key="1">
    <citation type="submission" date="2016-10" db="EMBL/GenBank/DDBJ databases">
        <title>Genome sequence of Planktotalea frisia SH6-1.</title>
        <authorList>
            <person name="Poehlein A."/>
            <person name="Bakenhus I."/>
            <person name="Voget S."/>
            <person name="Brinkhoff T."/>
            <person name="Simon M."/>
        </authorList>
    </citation>
    <scope>NUCLEOTIDE SEQUENCE [LARGE SCALE GENOMIC DNA]</scope>
    <source>
        <strain evidence="1 2">SH6-1</strain>
    </source>
</reference>
<protein>
    <submittedName>
        <fullName evidence="1">Uncharacterized protein</fullName>
    </submittedName>
</protein>
<keyword evidence="2" id="KW-1185">Reference proteome</keyword>